<dbReference type="AlphaFoldDB" id="A0A261S5S8"/>
<feature type="domain" description="HTH gntR-type" evidence="5">
    <location>
        <begin position="12"/>
        <end position="79"/>
    </location>
</feature>
<keyword evidence="3" id="KW-0804">Transcription</keyword>
<dbReference type="PRINTS" id="PR00035">
    <property type="entry name" value="HTHGNTR"/>
</dbReference>
<keyword evidence="1" id="KW-0805">Transcription regulation</keyword>
<dbReference type="InterPro" id="IPR011711">
    <property type="entry name" value="GntR_C"/>
</dbReference>
<dbReference type="Gene3D" id="1.10.10.10">
    <property type="entry name" value="Winged helix-like DNA-binding domain superfamily/Winged helix DNA-binding domain"/>
    <property type="match status" value="1"/>
</dbReference>
<dbReference type="InterPro" id="IPR036390">
    <property type="entry name" value="WH_DNA-bd_sf"/>
</dbReference>
<dbReference type="Proteomes" id="UP000216020">
    <property type="component" value="Unassembled WGS sequence"/>
</dbReference>
<dbReference type="OrthoDB" id="8903404at2"/>
<dbReference type="SUPFAM" id="SSF48008">
    <property type="entry name" value="GntR ligand-binding domain-like"/>
    <property type="match status" value="1"/>
</dbReference>
<gene>
    <name evidence="6" type="ORF">CAL29_24760</name>
</gene>
<protein>
    <submittedName>
        <fullName evidence="6">GntR family transcriptional regulator</fullName>
    </submittedName>
</protein>
<dbReference type="InterPro" id="IPR036388">
    <property type="entry name" value="WH-like_DNA-bd_sf"/>
</dbReference>
<dbReference type="SUPFAM" id="SSF46785">
    <property type="entry name" value="Winged helix' DNA-binding domain"/>
    <property type="match status" value="1"/>
</dbReference>
<organism evidence="6 7">
    <name type="scientific">Bordetella genomosp. 10</name>
    <dbReference type="NCBI Taxonomy" id="1416804"/>
    <lineage>
        <taxon>Bacteria</taxon>
        <taxon>Pseudomonadati</taxon>
        <taxon>Pseudomonadota</taxon>
        <taxon>Betaproteobacteria</taxon>
        <taxon>Burkholderiales</taxon>
        <taxon>Alcaligenaceae</taxon>
        <taxon>Bordetella</taxon>
    </lineage>
</organism>
<dbReference type="Pfam" id="PF07729">
    <property type="entry name" value="FCD"/>
    <property type="match status" value="1"/>
</dbReference>
<dbReference type="GO" id="GO:0003677">
    <property type="term" value="F:DNA binding"/>
    <property type="evidence" value="ECO:0007669"/>
    <property type="project" value="UniProtKB-KW"/>
</dbReference>
<dbReference type="PANTHER" id="PTHR43537">
    <property type="entry name" value="TRANSCRIPTIONAL REGULATOR, GNTR FAMILY"/>
    <property type="match status" value="1"/>
</dbReference>
<reference evidence="7" key="1">
    <citation type="submission" date="2017-05" db="EMBL/GenBank/DDBJ databases">
        <title>Complete and WGS of Bordetella genogroups.</title>
        <authorList>
            <person name="Spilker T."/>
            <person name="Lipuma J."/>
        </authorList>
    </citation>
    <scope>NUCLEOTIDE SEQUENCE [LARGE SCALE GENOMIC DNA]</scope>
    <source>
        <strain evidence="7">AU16122</strain>
    </source>
</reference>
<dbReference type="InterPro" id="IPR000524">
    <property type="entry name" value="Tscrpt_reg_HTH_GntR"/>
</dbReference>
<evidence type="ECO:0000256" key="2">
    <source>
        <dbReference type="ARBA" id="ARBA00023125"/>
    </source>
</evidence>
<evidence type="ECO:0000256" key="1">
    <source>
        <dbReference type="ARBA" id="ARBA00023015"/>
    </source>
</evidence>
<dbReference type="SMART" id="SM00895">
    <property type="entry name" value="FCD"/>
    <property type="match status" value="1"/>
</dbReference>
<keyword evidence="2" id="KW-0238">DNA-binding</keyword>
<evidence type="ECO:0000313" key="6">
    <source>
        <dbReference type="EMBL" id="OZI32471.1"/>
    </source>
</evidence>
<evidence type="ECO:0000256" key="3">
    <source>
        <dbReference type="ARBA" id="ARBA00023163"/>
    </source>
</evidence>
<evidence type="ECO:0000313" key="7">
    <source>
        <dbReference type="Proteomes" id="UP000216020"/>
    </source>
</evidence>
<dbReference type="InterPro" id="IPR008920">
    <property type="entry name" value="TF_FadR/GntR_C"/>
</dbReference>
<sequence length="251" mass="27145">MNSLGISPVNKVSVEVQAADALRDAIVRGQIPPGSRITESQLATEMGLSRASVRTALHNLAKEGLTSLIPYTGWTVVSLGANDVWELYTLRSSMERLAARLLVESGDAQKIAAFGATFLTLTRACASENSTEIAEADFGLHKALIVLSGHGRLGVQYENIERQIRMCIGSSDALIESPAAILEQHRPLAEAVLSGRADLAAHHAESHNLTEGAKLRDHLQQREQLQDIEPVLRSSRGATRLKNRKSRALAT</sequence>
<feature type="compositionally biased region" description="Basic residues" evidence="4">
    <location>
        <begin position="239"/>
        <end position="251"/>
    </location>
</feature>
<dbReference type="SMART" id="SM00345">
    <property type="entry name" value="HTH_GNTR"/>
    <property type="match status" value="1"/>
</dbReference>
<proteinExistence type="predicted"/>
<dbReference type="PROSITE" id="PS50949">
    <property type="entry name" value="HTH_GNTR"/>
    <property type="match status" value="1"/>
</dbReference>
<dbReference type="Pfam" id="PF00392">
    <property type="entry name" value="GntR"/>
    <property type="match status" value="1"/>
</dbReference>
<dbReference type="Gene3D" id="1.20.120.530">
    <property type="entry name" value="GntR ligand-binding domain-like"/>
    <property type="match status" value="1"/>
</dbReference>
<accession>A0A261S5S8</accession>
<comment type="caution">
    <text evidence="6">The sequence shown here is derived from an EMBL/GenBank/DDBJ whole genome shotgun (WGS) entry which is preliminary data.</text>
</comment>
<dbReference type="EMBL" id="NEVM01000005">
    <property type="protein sequence ID" value="OZI32471.1"/>
    <property type="molecule type" value="Genomic_DNA"/>
</dbReference>
<keyword evidence="7" id="KW-1185">Reference proteome</keyword>
<name>A0A261S5S8_9BORD</name>
<dbReference type="PANTHER" id="PTHR43537:SF5">
    <property type="entry name" value="UXU OPERON TRANSCRIPTIONAL REGULATOR"/>
    <property type="match status" value="1"/>
</dbReference>
<feature type="region of interest" description="Disordered" evidence="4">
    <location>
        <begin position="232"/>
        <end position="251"/>
    </location>
</feature>
<dbReference type="GO" id="GO:0003700">
    <property type="term" value="F:DNA-binding transcription factor activity"/>
    <property type="evidence" value="ECO:0007669"/>
    <property type="project" value="InterPro"/>
</dbReference>
<dbReference type="CDD" id="cd07377">
    <property type="entry name" value="WHTH_GntR"/>
    <property type="match status" value="1"/>
</dbReference>
<evidence type="ECO:0000259" key="5">
    <source>
        <dbReference type="PROSITE" id="PS50949"/>
    </source>
</evidence>
<evidence type="ECO:0000256" key="4">
    <source>
        <dbReference type="SAM" id="MobiDB-lite"/>
    </source>
</evidence>